<proteinExistence type="predicted"/>
<organism evidence="1 2">
    <name type="scientific">Choanephora cucurbitarum</name>
    <dbReference type="NCBI Taxonomy" id="101091"/>
    <lineage>
        <taxon>Eukaryota</taxon>
        <taxon>Fungi</taxon>
        <taxon>Fungi incertae sedis</taxon>
        <taxon>Mucoromycota</taxon>
        <taxon>Mucoromycotina</taxon>
        <taxon>Mucoromycetes</taxon>
        <taxon>Mucorales</taxon>
        <taxon>Mucorineae</taxon>
        <taxon>Choanephoraceae</taxon>
        <taxon>Choanephoroideae</taxon>
        <taxon>Choanephora</taxon>
    </lineage>
</organism>
<accession>A0A1C7MUV5</accession>
<dbReference type="Proteomes" id="UP000093000">
    <property type="component" value="Unassembled WGS sequence"/>
</dbReference>
<evidence type="ECO:0008006" key="3">
    <source>
        <dbReference type="Google" id="ProtNLM"/>
    </source>
</evidence>
<evidence type="ECO:0000313" key="2">
    <source>
        <dbReference type="Proteomes" id="UP000093000"/>
    </source>
</evidence>
<dbReference type="OrthoDB" id="2281104at2759"/>
<dbReference type="AlphaFoldDB" id="A0A1C7MUV5"/>
<name>A0A1C7MUV5_9FUNG</name>
<evidence type="ECO:0000313" key="1">
    <source>
        <dbReference type="EMBL" id="OBZ80249.1"/>
    </source>
</evidence>
<protein>
    <recommendedName>
        <fullName evidence="3">Helicase</fullName>
    </recommendedName>
</protein>
<comment type="caution">
    <text evidence="1">The sequence shown here is derived from an EMBL/GenBank/DDBJ whole genome shotgun (WGS) entry which is preliminary data.</text>
</comment>
<feature type="non-terminal residue" evidence="1">
    <location>
        <position position="59"/>
    </location>
</feature>
<dbReference type="InParanoid" id="A0A1C7MUV5"/>
<sequence length="59" mass="6646">SATIDCVGIHLDNMLSNGQLYVAMSRVRKIEDLYFFGAEMPLNIKRKFGADIDAVEIVR</sequence>
<dbReference type="EMBL" id="LUGH01002366">
    <property type="protein sequence ID" value="OBZ80249.1"/>
    <property type="molecule type" value="Genomic_DNA"/>
</dbReference>
<feature type="non-terminal residue" evidence="1">
    <location>
        <position position="1"/>
    </location>
</feature>
<reference evidence="1 2" key="1">
    <citation type="submission" date="2016-03" db="EMBL/GenBank/DDBJ databases">
        <title>Choanephora cucurbitarum.</title>
        <authorList>
            <person name="Min B."/>
            <person name="Park H."/>
            <person name="Park J.-H."/>
            <person name="Shin H.-D."/>
            <person name="Choi I.-G."/>
        </authorList>
    </citation>
    <scope>NUCLEOTIDE SEQUENCE [LARGE SCALE GENOMIC DNA]</scope>
    <source>
        <strain evidence="1 2">KUS-F28377</strain>
    </source>
</reference>
<keyword evidence="2" id="KW-1185">Reference proteome</keyword>
<gene>
    <name evidence="1" type="ORF">A0J61_11702</name>
</gene>